<reference evidence="2 3" key="1">
    <citation type="submission" date="2016-04" db="EMBL/GenBank/DDBJ databases">
        <title>Complete genome seqeunce of Leptospira alstonii serovar Room22.</title>
        <authorList>
            <person name="Nally J.E."/>
            <person name="Bayles D.O."/>
            <person name="Hurley D."/>
            <person name="Fanning S."/>
            <person name="McMahon B.J."/>
            <person name="Arent Z."/>
        </authorList>
    </citation>
    <scope>NUCLEOTIDE SEQUENCE [LARGE SCALE GENOMIC DNA]</scope>
    <source>
        <strain evidence="2 3">GWTS #1</strain>
    </source>
</reference>
<feature type="transmembrane region" description="Helical" evidence="1">
    <location>
        <begin position="336"/>
        <end position="358"/>
    </location>
</feature>
<feature type="transmembrane region" description="Helical" evidence="1">
    <location>
        <begin position="959"/>
        <end position="980"/>
    </location>
</feature>
<feature type="transmembrane region" description="Helical" evidence="1">
    <location>
        <begin position="364"/>
        <end position="386"/>
    </location>
</feature>
<dbReference type="GO" id="GO:0005886">
    <property type="term" value="C:plasma membrane"/>
    <property type="evidence" value="ECO:0007669"/>
    <property type="project" value="TreeGrafter"/>
</dbReference>
<feature type="transmembrane region" description="Helical" evidence="1">
    <location>
        <begin position="907"/>
        <end position="926"/>
    </location>
</feature>
<keyword evidence="3" id="KW-1185">Reference proteome</keyword>
<protein>
    <submittedName>
        <fullName evidence="2">Multidrug transporter AcrB</fullName>
    </submittedName>
</protein>
<organism evidence="2 3">
    <name type="scientific">Leptospira tipperaryensis</name>
    <dbReference type="NCBI Taxonomy" id="2564040"/>
    <lineage>
        <taxon>Bacteria</taxon>
        <taxon>Pseudomonadati</taxon>
        <taxon>Spirochaetota</taxon>
        <taxon>Spirochaetia</taxon>
        <taxon>Leptospirales</taxon>
        <taxon>Leptospiraceae</taxon>
        <taxon>Leptospira</taxon>
    </lineage>
</organism>
<feature type="transmembrane region" description="Helical" evidence="1">
    <location>
        <begin position="12"/>
        <end position="31"/>
    </location>
</feature>
<evidence type="ECO:0000256" key="1">
    <source>
        <dbReference type="SAM" id="Phobius"/>
    </source>
</evidence>
<feature type="transmembrane region" description="Helical" evidence="1">
    <location>
        <begin position="1010"/>
        <end position="1028"/>
    </location>
</feature>
<feature type="transmembrane region" description="Helical" evidence="1">
    <location>
        <begin position="933"/>
        <end position="953"/>
    </location>
</feature>
<dbReference type="PANTHER" id="PTHR32063:SF33">
    <property type="entry name" value="RND SUPERFAMILY EFFLUX PUMP PERMEASE COMPONENT"/>
    <property type="match status" value="1"/>
</dbReference>
<dbReference type="SUPFAM" id="SSF82866">
    <property type="entry name" value="Multidrug efflux transporter AcrB transmembrane domain"/>
    <property type="match status" value="2"/>
</dbReference>
<proteinExistence type="predicted"/>
<keyword evidence="1" id="KW-0472">Membrane</keyword>
<dbReference type="SUPFAM" id="SSF82693">
    <property type="entry name" value="Multidrug efflux transporter AcrB pore domain, PN1, PN2, PC1 and PC2 subdomains"/>
    <property type="match status" value="3"/>
</dbReference>
<dbReference type="AlphaFoldDB" id="A0A1D7UX18"/>
<dbReference type="Gene3D" id="1.20.1640.10">
    <property type="entry name" value="Multidrug efflux transporter AcrB transmembrane domain"/>
    <property type="match status" value="2"/>
</dbReference>
<dbReference type="OrthoDB" id="5287122at2"/>
<feature type="transmembrane region" description="Helical" evidence="1">
    <location>
        <begin position="532"/>
        <end position="550"/>
    </location>
</feature>
<keyword evidence="1" id="KW-1133">Transmembrane helix</keyword>
<dbReference type="InterPro" id="IPR001036">
    <property type="entry name" value="Acrflvin-R"/>
</dbReference>
<sequence>MKSLVEYFLSKSIFVNLLTFLIILIGGFTAVRMNREAFPNINFDIVSVVTVFPGASPSEIEKLVTKPLEEAIKEVDGIKEFRSASIENRSGIVITLDPDAKDTQKVVDDIKSSIDRVEDLPEEAEDPLVTEVTTSRQPVIEIDISLKSEDASVEAEKRLKAQAKVVEQALEDIPGVARISKRGWRETEMQVDINPAAMFSHYLTSQDVILALKNRNINFPGGNIAGNQKEVILRTIGEFDSPKEISGVHIRSNEIGNSIRIDNVATVTEGLKEAEYLDKVNGRKTIAMTVIKREKADAILVVDEAKKVIEEFRKSSNGEFEYAFVNDLSKYIRRRLGVLLSNAAGGLILVTASLFLFLGWRVALMTALGIPVSFGATFVIMNYLGLTLNLISMFGLIIVVGILVDDAIIICENVYRYMEEGMPAYEAALKGTSEVIDPVTATVTTTVAAFAPMLFMTGIFGKFIYSIPLVVIIALLASLSEAFFILPSHLYDINKNKFHSGQIKEESGWFYKLKVNYYLPLLKFALKHRLQIFVYLFAMLIGSFALFAVAGKFKLFPGSVDVFQIKLTGQTGLSLQETERFANVLEKELAKVSKEEVENYVTRVGIIQKDPNDPFTKRGKHYGQILVYLTPEENRKRNTDEIISEVREKTIWLLNQKSIQILEETRKKEAEKKKQEYKPFNLNSFPAEFSRFKGQLLALDFEKISGGPPVGKPVAIEIRGDDYETLIRIGEEYKGVMAKVPGVTDIGDDFNEGKDEVRIKVSESLASTAGVSVFKVAQAINTAFQGTVATKIKRADEEVEVKVRFPEEVRKSIGSLNNIFVSNQIGKLIPVSKLITYIREPGFANINHLDGKRLLTVTANLDESKTDTRRANAEIAKLAKGIIDKYPGYRMRFGGENKDTEESLASLGRAFLVAFIIIFMILASLFRSLIQPVIVVSSIPFSLIGVILAFVLHGEYFGFLAFLGIVGLAGVVVNDSIVLVDFANQLRTEKPGEDIDSILIETGLLRLRPVVLTTVTTVLGLLPTAYGIGGRDPFLVPMALAFGWGLAFSSFLTLVAVPVLYKTVYNAQQRLNRLLGRA</sequence>
<feature type="transmembrane region" description="Helical" evidence="1">
    <location>
        <begin position="1034"/>
        <end position="1061"/>
    </location>
</feature>
<evidence type="ECO:0000313" key="3">
    <source>
        <dbReference type="Proteomes" id="UP000094197"/>
    </source>
</evidence>
<dbReference type="Gene3D" id="3.30.70.1320">
    <property type="entry name" value="Multidrug efflux transporter AcrB pore domain like"/>
    <property type="match status" value="1"/>
</dbReference>
<dbReference type="Pfam" id="PF00873">
    <property type="entry name" value="ACR_tran"/>
    <property type="match status" value="2"/>
</dbReference>
<feature type="transmembrane region" description="Helical" evidence="1">
    <location>
        <begin position="393"/>
        <end position="415"/>
    </location>
</feature>
<accession>A0A1D7UX18</accession>
<gene>
    <name evidence="2" type="ORF">A0128_09665</name>
</gene>
<dbReference type="PANTHER" id="PTHR32063">
    <property type="match status" value="1"/>
</dbReference>
<keyword evidence="1" id="KW-0812">Transmembrane</keyword>
<feature type="transmembrane region" description="Helical" evidence="1">
    <location>
        <begin position="463"/>
        <end position="486"/>
    </location>
</feature>
<dbReference type="RefSeq" id="WP_069607316.1">
    <property type="nucleotide sequence ID" value="NZ_CP015217.1"/>
</dbReference>
<dbReference type="Gene3D" id="3.30.70.1430">
    <property type="entry name" value="Multidrug efflux transporter AcrB pore domain"/>
    <property type="match status" value="2"/>
</dbReference>
<evidence type="ECO:0000313" key="2">
    <source>
        <dbReference type="EMBL" id="AOP34085.1"/>
    </source>
</evidence>
<dbReference type="KEGG" id="laj:A0128_09665"/>
<dbReference type="Proteomes" id="UP000094197">
    <property type="component" value="Chromosome 1"/>
</dbReference>
<dbReference type="Gene3D" id="3.30.70.1440">
    <property type="entry name" value="Multidrug efflux transporter AcrB pore domain"/>
    <property type="match status" value="1"/>
</dbReference>
<dbReference type="PRINTS" id="PR00702">
    <property type="entry name" value="ACRIFLAVINRP"/>
</dbReference>
<name>A0A1D7UX18_9LEPT</name>
<dbReference type="GO" id="GO:0042910">
    <property type="term" value="F:xenobiotic transmembrane transporter activity"/>
    <property type="evidence" value="ECO:0007669"/>
    <property type="project" value="TreeGrafter"/>
</dbReference>
<dbReference type="Gene3D" id="3.30.2090.10">
    <property type="entry name" value="Multidrug efflux transporter AcrB TolC docking domain, DN and DC subdomains"/>
    <property type="match status" value="2"/>
</dbReference>
<dbReference type="InterPro" id="IPR027463">
    <property type="entry name" value="AcrB_DN_DC_subdom"/>
</dbReference>
<dbReference type="SUPFAM" id="SSF82714">
    <property type="entry name" value="Multidrug efflux transporter AcrB TolC docking domain, DN and DC subdomains"/>
    <property type="match status" value="2"/>
</dbReference>
<dbReference type="EMBL" id="CP015217">
    <property type="protein sequence ID" value="AOP34085.1"/>
    <property type="molecule type" value="Genomic_DNA"/>
</dbReference>